<dbReference type="EMBL" id="CP032869">
    <property type="protein sequence ID" value="AYL98037.1"/>
    <property type="molecule type" value="Genomic_DNA"/>
</dbReference>
<dbReference type="InterPro" id="IPR008969">
    <property type="entry name" value="CarboxyPept-like_regulatory"/>
</dbReference>
<evidence type="ECO:0000256" key="1">
    <source>
        <dbReference type="ARBA" id="ARBA00004442"/>
    </source>
</evidence>
<dbReference type="SUPFAM" id="SSF49464">
    <property type="entry name" value="Carboxypeptidase regulatory domain-like"/>
    <property type="match status" value="1"/>
</dbReference>
<gene>
    <name evidence="6" type="ORF">HYN43_023315</name>
</gene>
<dbReference type="Proteomes" id="UP000270046">
    <property type="component" value="Chromosome"/>
</dbReference>
<feature type="domain" description="Outer membrane protein beta-barrel" evidence="5">
    <location>
        <begin position="380"/>
        <end position="783"/>
    </location>
</feature>
<comment type="subcellular location">
    <subcellularLocation>
        <location evidence="1">Cell outer membrane</location>
    </subcellularLocation>
</comment>
<dbReference type="Gene3D" id="2.60.40.1120">
    <property type="entry name" value="Carboxypeptidase-like, regulatory domain"/>
    <property type="match status" value="1"/>
</dbReference>
<protein>
    <submittedName>
        <fullName evidence="6">TonB-dependent receptor</fullName>
    </submittedName>
</protein>
<evidence type="ECO:0000313" key="6">
    <source>
        <dbReference type="EMBL" id="AYL98037.1"/>
    </source>
</evidence>
<feature type="signal peptide" evidence="4">
    <location>
        <begin position="1"/>
        <end position="19"/>
    </location>
</feature>
<keyword evidence="2" id="KW-0472">Membrane</keyword>
<feature type="chain" id="PRO_5019832808" evidence="4">
    <location>
        <begin position="20"/>
        <end position="807"/>
    </location>
</feature>
<keyword evidence="7" id="KW-1185">Reference proteome</keyword>
<dbReference type="PANTHER" id="PTHR40980:SF4">
    <property type="entry name" value="TONB-DEPENDENT RECEPTOR-LIKE BETA-BARREL DOMAIN-CONTAINING PROTEIN"/>
    <property type="match status" value="1"/>
</dbReference>
<evidence type="ECO:0000313" key="7">
    <source>
        <dbReference type="Proteomes" id="UP000270046"/>
    </source>
</evidence>
<keyword evidence="3" id="KW-0998">Cell outer membrane</keyword>
<reference evidence="6 7" key="1">
    <citation type="submission" date="2018-10" db="EMBL/GenBank/DDBJ databases">
        <title>Genome sequencing of Mucilaginibacter sp. HYN0043.</title>
        <authorList>
            <person name="Kim M."/>
            <person name="Yi H."/>
        </authorList>
    </citation>
    <scope>NUCLEOTIDE SEQUENCE [LARGE SCALE GENOMIC DNA]</scope>
    <source>
        <strain evidence="6 7">HYN0043</strain>
    </source>
</reference>
<dbReference type="KEGG" id="muh:HYN43_023315"/>
<evidence type="ECO:0000259" key="5">
    <source>
        <dbReference type="Pfam" id="PF14905"/>
    </source>
</evidence>
<dbReference type="InterPro" id="IPR041700">
    <property type="entry name" value="OMP_b-brl_3"/>
</dbReference>
<name>A0A494VR09_9SPHI</name>
<evidence type="ECO:0000256" key="4">
    <source>
        <dbReference type="SAM" id="SignalP"/>
    </source>
</evidence>
<evidence type="ECO:0000256" key="3">
    <source>
        <dbReference type="ARBA" id="ARBA00023237"/>
    </source>
</evidence>
<dbReference type="PANTHER" id="PTHR40980">
    <property type="entry name" value="PLUG DOMAIN-CONTAINING PROTEIN"/>
    <property type="match status" value="1"/>
</dbReference>
<keyword evidence="6" id="KW-0675">Receptor</keyword>
<dbReference type="Pfam" id="PF14905">
    <property type="entry name" value="OMP_b-brl_3"/>
    <property type="match status" value="1"/>
</dbReference>
<dbReference type="InterPro" id="IPR036942">
    <property type="entry name" value="Beta-barrel_TonB_sf"/>
</dbReference>
<dbReference type="SUPFAM" id="SSF56935">
    <property type="entry name" value="Porins"/>
    <property type="match status" value="1"/>
</dbReference>
<sequence>MKHIYCILLFGLLCNNLLAQVKVNGKITDANKSPVAFVVVNLGQQNSEQTRVVQTDSLGIFHFTNVDKGTYLLSISYTGYQKIELKLNLNNDTTVNIMLRTSTNQLNEVTITANKASVENRSDKLVYNVATSVTATGADALTAISQVPGIRVGDNDLGIVGKGAVKVMVNELLVQLSGTDLLRYLRSISANQLSRIELIKNPGAAYDAEGNAGLINITLKNTKKRGYSGSVQVNDKQWLHSPASVYGTSNYWWLNAGGDINYNTDKLSAYASINVDHDHELEGFETDIYYPKQTWLQTDTGSYRYHNLNFVAGTDYRLSPKVTAGVNYQGGKNTYDGSDHVNNPIINNSTGAIDSTLRTYATYHPVAISNAINLHSTISLDTAGGRLVLNADYFNYYRTDRSDFESNSYLANGSLIATNRNRYHDTNKQDINIYTFKADVTVPTKYARFAFGAKLSFINNYSNAFYYKRLANDSLKYDDNLSNEFTYTENTQSVYGSMNREEGKWKYQAGLRVERTETKGFSHTLNQTTINNYTKFFPSATITYRAGVDHSIALNFGRRINRPTFWNLNPFKSLFTAYSYGEGNPYLQPEYNTNFELSHTYKNRLTSAIFVNVTNNGFNNVTIARPDTNLVFTTPLNFIKTYRIGISENYSLQAFSWLDNNNQLTVYHTDAKSALSQVRGISGFGAYIATTNNIYFNSSKTFAGAVNFWYQFPEIDHIGRSDAYYKLDLGFKASVAKRKIDVSFLMNDVFRSSASAVITTVNGVRQKFTNFQINRYAMLGFSYHFGNSQNKAEKQDTGNLDERGRVH</sequence>
<dbReference type="OrthoDB" id="606851at2"/>
<accession>A0A494VR09</accession>
<dbReference type="Pfam" id="PF13620">
    <property type="entry name" value="CarboxypepD_reg"/>
    <property type="match status" value="1"/>
</dbReference>
<proteinExistence type="predicted"/>
<keyword evidence="4" id="KW-0732">Signal</keyword>
<dbReference type="Gene3D" id="2.40.170.20">
    <property type="entry name" value="TonB-dependent receptor, beta-barrel domain"/>
    <property type="match status" value="1"/>
</dbReference>
<dbReference type="AlphaFoldDB" id="A0A494VR09"/>
<evidence type="ECO:0000256" key="2">
    <source>
        <dbReference type="ARBA" id="ARBA00023136"/>
    </source>
</evidence>
<organism evidence="6 7">
    <name type="scientific">Mucilaginibacter celer</name>
    <dbReference type="NCBI Taxonomy" id="2305508"/>
    <lineage>
        <taxon>Bacteria</taxon>
        <taxon>Pseudomonadati</taxon>
        <taxon>Bacteroidota</taxon>
        <taxon>Sphingobacteriia</taxon>
        <taxon>Sphingobacteriales</taxon>
        <taxon>Sphingobacteriaceae</taxon>
        <taxon>Mucilaginibacter</taxon>
    </lineage>
</organism>
<dbReference type="GO" id="GO:0009279">
    <property type="term" value="C:cell outer membrane"/>
    <property type="evidence" value="ECO:0007669"/>
    <property type="project" value="UniProtKB-SubCell"/>
</dbReference>